<feature type="binding site" evidence="7">
    <location>
        <position position="250"/>
    </location>
    <ligand>
        <name>Fe(2+)</name>
        <dbReference type="ChEBI" id="CHEBI:29033"/>
    </ligand>
</feature>
<dbReference type="NCBIfam" id="TIGR00109">
    <property type="entry name" value="hemH"/>
    <property type="match status" value="1"/>
</dbReference>
<evidence type="ECO:0000313" key="9">
    <source>
        <dbReference type="EMBL" id="KYF50337.1"/>
    </source>
</evidence>
<dbReference type="PROSITE" id="PS00534">
    <property type="entry name" value="FERROCHELATASE"/>
    <property type="match status" value="1"/>
</dbReference>
<comment type="catalytic activity">
    <reaction evidence="6">
        <text>Fe-coproporphyrin III + 2 H(+) = coproporphyrin III + Fe(2+)</text>
        <dbReference type="Rhea" id="RHEA:49572"/>
        <dbReference type="ChEBI" id="CHEBI:15378"/>
        <dbReference type="ChEBI" id="CHEBI:29033"/>
        <dbReference type="ChEBI" id="CHEBI:68438"/>
        <dbReference type="ChEBI" id="CHEBI:131725"/>
        <dbReference type="EC" id="4.99.1.9"/>
    </reaction>
    <physiologicalReaction direction="right-to-left" evidence="6">
        <dbReference type="Rhea" id="RHEA:49574"/>
    </physiologicalReaction>
</comment>
<proteinExistence type="inferred from homology"/>
<dbReference type="InterPro" id="IPR019772">
    <property type="entry name" value="Ferrochelatase_AS"/>
</dbReference>
<comment type="subcellular location">
    <subcellularLocation>
        <location evidence="7 8">Cytoplasm</location>
    </subcellularLocation>
</comment>
<accession>A0A150P3V0</accession>
<dbReference type="EC" id="4.98.1.1" evidence="7 8"/>
<dbReference type="GO" id="GO:0006783">
    <property type="term" value="P:heme biosynthetic process"/>
    <property type="evidence" value="ECO:0007669"/>
    <property type="project" value="UniProtKB-UniRule"/>
</dbReference>
<keyword evidence="3 7" id="KW-0350">Heme biosynthesis</keyword>
<comment type="catalytic activity">
    <reaction evidence="7 8">
        <text>heme b + 2 H(+) = protoporphyrin IX + Fe(2+)</text>
        <dbReference type="Rhea" id="RHEA:22584"/>
        <dbReference type="ChEBI" id="CHEBI:15378"/>
        <dbReference type="ChEBI" id="CHEBI:29033"/>
        <dbReference type="ChEBI" id="CHEBI:57306"/>
        <dbReference type="ChEBI" id="CHEBI:60344"/>
        <dbReference type="EC" id="4.98.1.1"/>
    </reaction>
</comment>
<dbReference type="Proteomes" id="UP000075420">
    <property type="component" value="Unassembled WGS sequence"/>
</dbReference>
<keyword evidence="4 7" id="KW-0456">Lyase</keyword>
<protein>
    <recommendedName>
        <fullName evidence="7 8">Ferrochelatase</fullName>
        <ecNumber evidence="7 8">4.98.1.1</ecNumber>
    </recommendedName>
    <alternativeName>
        <fullName evidence="7">Heme synthase</fullName>
    </alternativeName>
    <alternativeName>
        <fullName evidence="7">Protoheme ferro-lyase</fullName>
    </alternativeName>
</protein>
<evidence type="ECO:0000256" key="1">
    <source>
        <dbReference type="ARBA" id="ARBA00007718"/>
    </source>
</evidence>
<comment type="caution">
    <text evidence="9">The sequence shown here is derived from an EMBL/GenBank/DDBJ whole genome shotgun (WGS) entry which is preliminary data.</text>
</comment>
<dbReference type="Gene3D" id="3.40.50.1400">
    <property type="match status" value="2"/>
</dbReference>
<dbReference type="UniPathway" id="UPA00252">
    <property type="reaction ID" value="UER00325"/>
</dbReference>
<dbReference type="CDD" id="cd00419">
    <property type="entry name" value="Ferrochelatase_C"/>
    <property type="match status" value="1"/>
</dbReference>
<evidence type="ECO:0000256" key="4">
    <source>
        <dbReference type="ARBA" id="ARBA00023239"/>
    </source>
</evidence>
<feature type="binding site" evidence="7">
    <location>
        <position position="168"/>
    </location>
    <ligand>
        <name>Fe(2+)</name>
        <dbReference type="ChEBI" id="CHEBI:29033"/>
    </ligand>
</feature>
<evidence type="ECO:0000256" key="8">
    <source>
        <dbReference type="RuleBase" id="RU000607"/>
    </source>
</evidence>
<comment type="function">
    <text evidence="7 8">Catalyzes the ferrous insertion into protoporphyrin IX.</text>
</comment>
<dbReference type="Pfam" id="PF00762">
    <property type="entry name" value="Ferrochelatase"/>
    <property type="match status" value="1"/>
</dbReference>
<comment type="pathway">
    <text evidence="7 8">Porphyrin-containing compound metabolism; protoheme biosynthesis; protoheme from protoporphyrin-IX: step 1/1.</text>
</comment>
<dbReference type="GO" id="GO:0005737">
    <property type="term" value="C:cytoplasm"/>
    <property type="evidence" value="ECO:0007669"/>
    <property type="project" value="UniProtKB-SubCell"/>
</dbReference>
<keyword evidence="7 8" id="KW-0963">Cytoplasm</keyword>
<name>A0A150P3V0_SORCE</name>
<evidence type="ECO:0000256" key="5">
    <source>
        <dbReference type="ARBA" id="ARBA00023244"/>
    </source>
</evidence>
<evidence type="ECO:0000256" key="3">
    <source>
        <dbReference type="ARBA" id="ARBA00023133"/>
    </source>
</evidence>
<keyword evidence="2 7" id="KW-0408">Iron</keyword>
<reference evidence="9 10" key="1">
    <citation type="submission" date="2014-02" db="EMBL/GenBank/DDBJ databases">
        <title>The small core and large imbalanced accessory genome model reveals a collaborative survival strategy of Sorangium cellulosum strains in nature.</title>
        <authorList>
            <person name="Han K."/>
            <person name="Peng R."/>
            <person name="Blom J."/>
            <person name="Li Y.-Z."/>
        </authorList>
    </citation>
    <scope>NUCLEOTIDE SEQUENCE [LARGE SCALE GENOMIC DNA]</scope>
    <source>
        <strain evidence="9 10">So0157-25</strain>
    </source>
</reference>
<evidence type="ECO:0000256" key="7">
    <source>
        <dbReference type="HAMAP-Rule" id="MF_00323"/>
    </source>
</evidence>
<dbReference type="PANTHER" id="PTHR11108">
    <property type="entry name" value="FERROCHELATASE"/>
    <property type="match status" value="1"/>
</dbReference>
<dbReference type="GO" id="GO:0046872">
    <property type="term" value="F:metal ion binding"/>
    <property type="evidence" value="ECO:0007669"/>
    <property type="project" value="UniProtKB-KW"/>
</dbReference>
<keyword evidence="7" id="KW-0479">Metal-binding</keyword>
<dbReference type="InterPro" id="IPR001015">
    <property type="entry name" value="Ferrochelatase"/>
</dbReference>
<dbReference type="InterPro" id="IPR033644">
    <property type="entry name" value="Ferrochelatase_C"/>
</dbReference>
<organism evidence="9 10">
    <name type="scientific">Sorangium cellulosum</name>
    <name type="common">Polyangium cellulosum</name>
    <dbReference type="NCBI Taxonomy" id="56"/>
    <lineage>
        <taxon>Bacteria</taxon>
        <taxon>Pseudomonadati</taxon>
        <taxon>Myxococcota</taxon>
        <taxon>Polyangia</taxon>
        <taxon>Polyangiales</taxon>
        <taxon>Polyangiaceae</taxon>
        <taxon>Sorangium</taxon>
    </lineage>
</organism>
<dbReference type="HAMAP" id="MF_00323">
    <property type="entry name" value="Ferrochelatase"/>
    <property type="match status" value="1"/>
</dbReference>
<dbReference type="PANTHER" id="PTHR11108:SF1">
    <property type="entry name" value="FERROCHELATASE, MITOCHONDRIAL"/>
    <property type="match status" value="1"/>
</dbReference>
<dbReference type="SUPFAM" id="SSF53800">
    <property type="entry name" value="Chelatase"/>
    <property type="match status" value="1"/>
</dbReference>
<gene>
    <name evidence="7" type="primary">hemH</name>
    <name evidence="9" type="ORF">BE08_29035</name>
</gene>
<evidence type="ECO:0000256" key="2">
    <source>
        <dbReference type="ARBA" id="ARBA00023004"/>
    </source>
</evidence>
<comment type="similarity">
    <text evidence="1 7 8">Belongs to the ferrochelatase family.</text>
</comment>
<evidence type="ECO:0000313" key="10">
    <source>
        <dbReference type="Proteomes" id="UP000075420"/>
    </source>
</evidence>
<evidence type="ECO:0000256" key="6">
    <source>
        <dbReference type="ARBA" id="ARBA00024536"/>
    </source>
</evidence>
<sequence length="295" mass="32111">MTTAVLLSCHGTVERLDDLPAFLSNIRRGRPAPPELIEEVRRRFEVIGGSPLLRITQAQADALAERLGLPVAIAGRLWHPYPAEVLGALHERGVRRVVSLPLAPQSVDVYNAVVRDAAARLTGMEVLSVPAWGLEPALIDAFVEVIDEALARFPGERRAQVPVILSAHSLPQRIIDAGDPYERQFRAMAAEVERRVAPRGNPVLVAFQSQGMTGDAWLGPDLRVTFERLAAGGAREALIAPIGFVADHVETLYDLDVEAHVLARDAGLARLSRAPALNTRPRFIDALAALVQREL</sequence>
<dbReference type="AlphaFoldDB" id="A0A150P3V0"/>
<dbReference type="GO" id="GO:0004325">
    <property type="term" value="F:ferrochelatase activity"/>
    <property type="evidence" value="ECO:0007669"/>
    <property type="project" value="UniProtKB-UniRule"/>
</dbReference>
<keyword evidence="5 7" id="KW-0627">Porphyrin biosynthesis</keyword>
<dbReference type="EMBL" id="JELY01003225">
    <property type="protein sequence ID" value="KYF50337.1"/>
    <property type="molecule type" value="Genomic_DNA"/>
</dbReference>